<dbReference type="InterPro" id="IPR029047">
    <property type="entry name" value="HSP70_peptide-bd_sf"/>
</dbReference>
<dbReference type="Gene3D" id="3.90.640.10">
    <property type="entry name" value="Actin, Chain A, domain 4"/>
    <property type="match status" value="1"/>
</dbReference>
<evidence type="ECO:0000256" key="3">
    <source>
        <dbReference type="ARBA" id="ARBA00022840"/>
    </source>
</evidence>
<dbReference type="Gene3D" id="1.20.1270.10">
    <property type="match status" value="1"/>
</dbReference>
<keyword evidence="7" id="KW-1185">Reference proteome</keyword>
<evidence type="ECO:0000256" key="1">
    <source>
        <dbReference type="ARBA" id="ARBA00007381"/>
    </source>
</evidence>
<protein>
    <recommendedName>
        <fullName evidence="8">Heat shock protein 70</fullName>
    </recommendedName>
</protein>
<dbReference type="InterPro" id="IPR018181">
    <property type="entry name" value="Heat_shock_70_CS"/>
</dbReference>
<comment type="caution">
    <text evidence="6">The sequence shown here is derived from an EMBL/GenBank/DDBJ whole genome shotgun (WGS) entry which is preliminary data.</text>
</comment>
<dbReference type="AlphaFoldDB" id="A0AAD7XJV1"/>
<dbReference type="Gene3D" id="2.60.34.10">
    <property type="entry name" value="Substrate Binding Domain Of DNAk, Chain A, domain 1"/>
    <property type="match status" value="1"/>
</dbReference>
<feature type="compositionally biased region" description="Pro residues" evidence="5">
    <location>
        <begin position="501"/>
        <end position="517"/>
    </location>
</feature>
<evidence type="ECO:0000256" key="5">
    <source>
        <dbReference type="SAM" id="MobiDB-lite"/>
    </source>
</evidence>
<evidence type="ECO:0000313" key="7">
    <source>
        <dbReference type="Proteomes" id="UP001230188"/>
    </source>
</evidence>
<dbReference type="SUPFAM" id="SSF100920">
    <property type="entry name" value="Heat shock protein 70kD (HSP70), peptide-binding domain"/>
    <property type="match status" value="1"/>
</dbReference>
<dbReference type="FunFam" id="3.30.420.40:FF:000545">
    <property type="entry name" value="Endoplasmic reticulum chaperone BiP"/>
    <property type="match status" value="1"/>
</dbReference>
<dbReference type="Pfam" id="PF00012">
    <property type="entry name" value="HSP70"/>
    <property type="match status" value="1"/>
</dbReference>
<keyword evidence="3 4" id="KW-0067">ATP-binding</keyword>
<dbReference type="GO" id="GO:0140662">
    <property type="term" value="F:ATP-dependent protein folding chaperone"/>
    <property type="evidence" value="ECO:0007669"/>
    <property type="project" value="InterPro"/>
</dbReference>
<keyword evidence="2 4" id="KW-0547">Nucleotide-binding</keyword>
<name>A0AAD7XJV1_9STRA</name>
<dbReference type="SUPFAM" id="SSF53067">
    <property type="entry name" value="Actin-like ATPase domain"/>
    <property type="match status" value="2"/>
</dbReference>
<dbReference type="PROSITE" id="PS01036">
    <property type="entry name" value="HSP70_3"/>
    <property type="match status" value="1"/>
</dbReference>
<comment type="similarity">
    <text evidence="1 4">Belongs to the heat shock protein 70 family.</text>
</comment>
<dbReference type="PANTHER" id="PTHR19375">
    <property type="entry name" value="HEAT SHOCK PROTEIN 70KDA"/>
    <property type="match status" value="1"/>
</dbReference>
<dbReference type="PROSITE" id="PS00329">
    <property type="entry name" value="HSP70_2"/>
    <property type="match status" value="1"/>
</dbReference>
<feature type="compositionally biased region" description="Acidic residues" evidence="5">
    <location>
        <begin position="528"/>
        <end position="544"/>
    </location>
</feature>
<evidence type="ECO:0000313" key="6">
    <source>
        <dbReference type="EMBL" id="KAJ8600839.1"/>
    </source>
</evidence>
<dbReference type="Proteomes" id="UP001230188">
    <property type="component" value="Unassembled WGS sequence"/>
</dbReference>
<evidence type="ECO:0000256" key="4">
    <source>
        <dbReference type="RuleBase" id="RU003322"/>
    </source>
</evidence>
<gene>
    <name evidence="6" type="ORF">CTAYLR_008503</name>
</gene>
<dbReference type="InterPro" id="IPR029048">
    <property type="entry name" value="HSP70_C_sf"/>
</dbReference>
<dbReference type="FunFam" id="3.90.640.10:FF:000002">
    <property type="entry name" value="Heat shock 70 kDa"/>
    <property type="match status" value="1"/>
</dbReference>
<dbReference type="InterPro" id="IPR043129">
    <property type="entry name" value="ATPase_NBD"/>
</dbReference>
<evidence type="ECO:0008006" key="8">
    <source>
        <dbReference type="Google" id="ProtNLM"/>
    </source>
</evidence>
<feature type="region of interest" description="Disordered" evidence="5">
    <location>
        <begin position="494"/>
        <end position="566"/>
    </location>
</feature>
<dbReference type="PRINTS" id="PR00301">
    <property type="entry name" value="HEATSHOCK70"/>
</dbReference>
<reference evidence="6" key="1">
    <citation type="submission" date="2023-01" db="EMBL/GenBank/DDBJ databases">
        <title>Metagenome sequencing of chrysophaentin producing Chrysophaeum taylorii.</title>
        <authorList>
            <person name="Davison J."/>
            <person name="Bewley C."/>
        </authorList>
    </citation>
    <scope>NUCLEOTIDE SEQUENCE</scope>
    <source>
        <strain evidence="6">NIES-1699</strain>
    </source>
</reference>
<dbReference type="FunFam" id="2.60.34.10:FF:000002">
    <property type="entry name" value="Heat shock 70 kDa"/>
    <property type="match status" value="1"/>
</dbReference>
<accession>A0AAD7XJV1</accession>
<dbReference type="Gene3D" id="3.30.420.40">
    <property type="match status" value="2"/>
</dbReference>
<dbReference type="InterPro" id="IPR013126">
    <property type="entry name" value="Hsp_70_fam"/>
</dbReference>
<sequence>MVLAKMRSTAEEYVGKRVEAAVITVPAYFNDAQRQATKDAGAIAGLEVLRIVNEPTAAALAYGLQEHQHESEDDREEDVKNVLVFDLGGGTFDVSLLAISKGVFDVKATAGDTHLGGEDFDSRLVDHVCAEFERRHAGKSSLRQNARALRRLRTACERAKRRLSSRTEAHIEIESLYEGNDLEITITRAKFEDLCSDYFRAVLGPVEQVLKDAKIRKKKHVDDIVLVGGSTRIPKIQEVLSKYFDDKDLNKSINPDEAIAYGAAVQANILSGNASDDLGDLLLLDVTPLSLGVQINDDTVVCLIKRNTRIPSRKQKPFTTVYENQAAVDIRIFEGERPVAADNHYLGEFTLHGIPPMKEGQAKIEVTFEIDANGILNVTAVESSTGKSNKITIKNDAGHLSKEQIAKMVQDAETFKAQDEANVVRLEAKSNLDHYIRVLKSTILDEEDRVKDAITAKINEVTLWLRKNHQDASKQDFEAMKQDVESFAAPLLQQKKKHPPTPKPPPPTVPSGPPPVVEQPDDGVVVKEEEEGDDDDDDLPDLVEEFQAPPGALQLDGGASWIEEID</sequence>
<evidence type="ECO:0000256" key="2">
    <source>
        <dbReference type="ARBA" id="ARBA00022741"/>
    </source>
</evidence>
<dbReference type="GO" id="GO:0005524">
    <property type="term" value="F:ATP binding"/>
    <property type="evidence" value="ECO:0007669"/>
    <property type="project" value="UniProtKB-KW"/>
</dbReference>
<dbReference type="SUPFAM" id="SSF100934">
    <property type="entry name" value="Heat shock protein 70kD (HSP70), C-terminal subdomain"/>
    <property type="match status" value="1"/>
</dbReference>
<organism evidence="6 7">
    <name type="scientific">Chrysophaeum taylorii</name>
    <dbReference type="NCBI Taxonomy" id="2483200"/>
    <lineage>
        <taxon>Eukaryota</taxon>
        <taxon>Sar</taxon>
        <taxon>Stramenopiles</taxon>
        <taxon>Ochrophyta</taxon>
        <taxon>Pelagophyceae</taxon>
        <taxon>Pelagomonadales</taxon>
        <taxon>Pelagomonadaceae</taxon>
        <taxon>Chrysophaeum</taxon>
    </lineage>
</organism>
<dbReference type="EMBL" id="JAQMWT010000470">
    <property type="protein sequence ID" value="KAJ8600839.1"/>
    <property type="molecule type" value="Genomic_DNA"/>
</dbReference>
<proteinExistence type="inferred from homology"/>